<keyword evidence="2" id="KW-0695">RNA-directed DNA polymerase</keyword>
<keyword evidence="2" id="KW-0808">Transferase</keyword>
<dbReference type="Proteomes" id="UP001458880">
    <property type="component" value="Unassembled WGS sequence"/>
</dbReference>
<feature type="domain" description="Reverse transcriptase" evidence="1">
    <location>
        <begin position="1"/>
        <end position="122"/>
    </location>
</feature>
<dbReference type="InterPro" id="IPR043502">
    <property type="entry name" value="DNA/RNA_pol_sf"/>
</dbReference>
<keyword evidence="3" id="KW-1185">Reference proteome</keyword>
<reference evidence="2 3" key="1">
    <citation type="journal article" date="2024" name="BMC Genomics">
        <title>De novo assembly and annotation of Popillia japonica's genome with initial clues to its potential as an invasive pest.</title>
        <authorList>
            <person name="Cucini C."/>
            <person name="Boschi S."/>
            <person name="Funari R."/>
            <person name="Cardaioli E."/>
            <person name="Iannotti N."/>
            <person name="Marturano G."/>
            <person name="Paoli F."/>
            <person name="Bruttini M."/>
            <person name="Carapelli A."/>
            <person name="Frati F."/>
            <person name="Nardi F."/>
        </authorList>
    </citation>
    <scope>NUCLEOTIDE SEQUENCE [LARGE SCALE GENOMIC DNA]</scope>
    <source>
        <strain evidence="2">DMR45628</strain>
    </source>
</reference>
<dbReference type="InterPro" id="IPR000477">
    <property type="entry name" value="RT_dom"/>
</dbReference>
<protein>
    <submittedName>
        <fullName evidence="2">Reverse transcriptase (RNA-dependent DNA polymerase)</fullName>
    </submittedName>
</protein>
<dbReference type="PROSITE" id="PS50878">
    <property type="entry name" value="RT_POL"/>
    <property type="match status" value="1"/>
</dbReference>
<sequence length="152" mass="17389">MAGGEKFTKIDVQQAYLHLELHPNDREYLTLNTSLGLLQPTRLMYGVASAPAIWQKTMEVMLQGIEGVAIFFDDARITGLDDATHIKRIIQVLDRFLKYNVKVNFEKSQFLADEIEYCGYKITRDGIQKSPSKVEALEAIPRPRDKKDCVHF</sequence>
<comment type="caution">
    <text evidence="2">The sequence shown here is derived from an EMBL/GenBank/DDBJ whole genome shotgun (WGS) entry which is preliminary data.</text>
</comment>
<dbReference type="SUPFAM" id="SSF56672">
    <property type="entry name" value="DNA/RNA polymerases"/>
    <property type="match status" value="1"/>
</dbReference>
<evidence type="ECO:0000313" key="3">
    <source>
        <dbReference type="Proteomes" id="UP001458880"/>
    </source>
</evidence>
<accession>A0AAW1L7M8</accession>
<dbReference type="CDD" id="cd01647">
    <property type="entry name" value="RT_LTR"/>
    <property type="match status" value="1"/>
</dbReference>
<dbReference type="Gene3D" id="3.30.70.270">
    <property type="match status" value="1"/>
</dbReference>
<evidence type="ECO:0000259" key="1">
    <source>
        <dbReference type="PROSITE" id="PS50878"/>
    </source>
</evidence>
<proteinExistence type="predicted"/>
<organism evidence="2 3">
    <name type="scientific">Popillia japonica</name>
    <name type="common">Japanese beetle</name>
    <dbReference type="NCBI Taxonomy" id="7064"/>
    <lineage>
        <taxon>Eukaryota</taxon>
        <taxon>Metazoa</taxon>
        <taxon>Ecdysozoa</taxon>
        <taxon>Arthropoda</taxon>
        <taxon>Hexapoda</taxon>
        <taxon>Insecta</taxon>
        <taxon>Pterygota</taxon>
        <taxon>Neoptera</taxon>
        <taxon>Endopterygota</taxon>
        <taxon>Coleoptera</taxon>
        <taxon>Polyphaga</taxon>
        <taxon>Scarabaeiformia</taxon>
        <taxon>Scarabaeidae</taxon>
        <taxon>Rutelinae</taxon>
        <taxon>Popillia</taxon>
    </lineage>
</organism>
<name>A0AAW1L7M8_POPJA</name>
<keyword evidence="2" id="KW-0548">Nucleotidyltransferase</keyword>
<dbReference type="PANTHER" id="PTHR37984:SF5">
    <property type="entry name" value="PROTEIN NYNRIN-LIKE"/>
    <property type="match status" value="1"/>
</dbReference>
<dbReference type="Gene3D" id="3.10.10.10">
    <property type="entry name" value="HIV Type 1 Reverse Transcriptase, subunit A, domain 1"/>
    <property type="match status" value="1"/>
</dbReference>
<dbReference type="InterPro" id="IPR050951">
    <property type="entry name" value="Retrovirus_Pol_polyprotein"/>
</dbReference>
<dbReference type="AlphaFoldDB" id="A0AAW1L7M8"/>
<gene>
    <name evidence="2" type="ORF">QE152_g15674</name>
</gene>
<dbReference type="Pfam" id="PF00078">
    <property type="entry name" value="RVT_1"/>
    <property type="match status" value="1"/>
</dbReference>
<dbReference type="InterPro" id="IPR043128">
    <property type="entry name" value="Rev_trsase/Diguanyl_cyclase"/>
</dbReference>
<evidence type="ECO:0000313" key="2">
    <source>
        <dbReference type="EMBL" id="KAK9729887.1"/>
    </source>
</evidence>
<dbReference type="GO" id="GO:0003964">
    <property type="term" value="F:RNA-directed DNA polymerase activity"/>
    <property type="evidence" value="ECO:0007669"/>
    <property type="project" value="UniProtKB-KW"/>
</dbReference>
<dbReference type="PANTHER" id="PTHR37984">
    <property type="entry name" value="PROTEIN CBG26694"/>
    <property type="match status" value="1"/>
</dbReference>
<dbReference type="EMBL" id="JASPKY010000156">
    <property type="protein sequence ID" value="KAK9729887.1"/>
    <property type="molecule type" value="Genomic_DNA"/>
</dbReference>